<feature type="domain" description="WW" evidence="7">
    <location>
        <begin position="54"/>
        <end position="82"/>
    </location>
</feature>
<dbReference type="Gene3D" id="1.10.10.440">
    <property type="entry name" value="FF domain"/>
    <property type="match status" value="5"/>
</dbReference>
<feature type="compositionally biased region" description="Basic and acidic residues" evidence="6">
    <location>
        <begin position="744"/>
        <end position="767"/>
    </location>
</feature>
<dbReference type="PROSITE" id="PS01159">
    <property type="entry name" value="WW_DOMAIN_1"/>
    <property type="match status" value="2"/>
</dbReference>
<proteinExistence type="predicted"/>
<dbReference type="AlphaFoldDB" id="A0A1Q8S3B9"/>
<dbReference type="SUPFAM" id="SSF81698">
    <property type="entry name" value="FF domain"/>
    <property type="match status" value="5"/>
</dbReference>
<name>A0A1Q8S3B9_9PEZI</name>
<evidence type="ECO:0000256" key="6">
    <source>
        <dbReference type="SAM" id="MobiDB-lite"/>
    </source>
</evidence>
<keyword evidence="4" id="KW-0508">mRNA splicing</keyword>
<dbReference type="InterPro" id="IPR036020">
    <property type="entry name" value="WW_dom_sf"/>
</dbReference>
<feature type="compositionally biased region" description="Basic and acidic residues" evidence="6">
    <location>
        <begin position="645"/>
        <end position="710"/>
    </location>
</feature>
<keyword evidence="5" id="KW-0539">Nucleus</keyword>
<keyword evidence="2" id="KW-0507">mRNA processing</keyword>
<dbReference type="OrthoDB" id="187617at2759"/>
<dbReference type="PANTHER" id="PTHR11864:SF0">
    <property type="entry name" value="PRP40 PRE-MRNA PROCESSING FACTOR 40 HOMOLOG A (YEAST)"/>
    <property type="match status" value="1"/>
</dbReference>
<evidence type="ECO:0000256" key="5">
    <source>
        <dbReference type="ARBA" id="ARBA00023242"/>
    </source>
</evidence>
<organism evidence="9 10">
    <name type="scientific">Colletotrichum chlorophyti</name>
    <dbReference type="NCBI Taxonomy" id="708187"/>
    <lineage>
        <taxon>Eukaryota</taxon>
        <taxon>Fungi</taxon>
        <taxon>Dikarya</taxon>
        <taxon>Ascomycota</taxon>
        <taxon>Pezizomycotina</taxon>
        <taxon>Sordariomycetes</taxon>
        <taxon>Hypocreomycetidae</taxon>
        <taxon>Glomerellales</taxon>
        <taxon>Glomerellaceae</taxon>
        <taxon>Colletotrichum</taxon>
    </lineage>
</organism>
<feature type="compositionally biased region" description="Low complexity" evidence="6">
    <location>
        <begin position="779"/>
        <end position="789"/>
    </location>
</feature>
<sequence>MNGAGSPYGQPAAWQEHRTPDGRAYYYNATTKVTQWTKPEDMMTPAERALANQPWKEYTAEGGRKYWYNTETKTSSWEMPEVYQKALGATSGPSTPAPATSYDRGAPSGGYSNSGYDSYRDHRDTHHESRQLTYGSIDATAKAFVPASNEPEFATQEEAEAAFTKVLKRSGVQPDWTWEQTLRTIAKDPQYRAIKDPKDRKAAFEKYCHDMIVQDKERAKERLTKLRTDFETMLKRHPEIKHYTRWKTARPMIEGETIFRSTDNEAERRQLFEEYIVDLKKAHMENQAAMRKTAMDGLIDLLPKLNLEPYTRWSDAQNLITSTTPFQTDEKYKTLSKFDILIAFQNHMKALERAFNDSKQEQKNKKFRKERKARDGFLSLLNELRKDGKINAGTKWHQIHPVIEDDDRYRAMAGQGGSTPQELFWDLVEEEEKGLRGVRNDVFDALEDERFDITPQTTFDEFYAVIKKNRRTANIDRDTLSVIFERAKEKKTSKRSDDERQSERQQRRAADDLRAYMKRIEPPITLDDTYEKVKARLADSPAFQAVTSEEARIATFDRYMRRLREKEEEAERERRRRRGRESSERDLYRDRPRSRGERSHRSSGRATRRSRSPEVDAYEADRRKAIAERERNHRKSTMAESLLSVDRERRLSPPPRRERERERDRDRERDRGDRVDRGDRDRDYDRHRSRRDDDSHYDRERRDREEERERLYRRRMGSYDELPYGDEARPSGSRRRREEDDEERRDSRDSKRVRRERTPRERTPQRDVRHKNRTPPPASASASAQVAAPAPDPVPAPAPATKDKEKEKAKEDAGVHSGSEEGEIEED</sequence>
<dbReference type="GO" id="GO:0045292">
    <property type="term" value="P:mRNA cis splicing, via spliceosome"/>
    <property type="evidence" value="ECO:0007669"/>
    <property type="project" value="InterPro"/>
</dbReference>
<reference evidence="9 10" key="1">
    <citation type="submission" date="2016-11" db="EMBL/GenBank/DDBJ databases">
        <title>Draft Genome Assembly of Colletotrichum chlorophyti a pathogen of herbaceous plants.</title>
        <authorList>
            <person name="Gan P."/>
            <person name="Narusaka M."/>
            <person name="Tsushima A."/>
            <person name="Narusaka Y."/>
            <person name="Takano Y."/>
            <person name="Shirasu K."/>
        </authorList>
    </citation>
    <scope>NUCLEOTIDE SEQUENCE [LARGE SCALE GENOMIC DNA]</scope>
    <source>
        <strain evidence="9 10">NTL11</strain>
    </source>
</reference>
<dbReference type="SUPFAM" id="SSF51045">
    <property type="entry name" value="WW domain"/>
    <property type="match status" value="2"/>
</dbReference>
<dbReference type="InterPro" id="IPR001202">
    <property type="entry name" value="WW_dom"/>
</dbReference>
<feature type="region of interest" description="Disordered" evidence="6">
    <location>
        <begin position="88"/>
        <end position="113"/>
    </location>
</feature>
<comment type="caution">
    <text evidence="9">The sequence shown here is derived from an EMBL/GenBank/DDBJ whole genome shotgun (WGS) entry which is preliminary data.</text>
</comment>
<dbReference type="SMART" id="SM00456">
    <property type="entry name" value="WW"/>
    <property type="match status" value="2"/>
</dbReference>
<dbReference type="PROSITE" id="PS50020">
    <property type="entry name" value="WW_DOMAIN_2"/>
    <property type="match status" value="2"/>
</dbReference>
<evidence type="ECO:0000256" key="3">
    <source>
        <dbReference type="ARBA" id="ARBA00022737"/>
    </source>
</evidence>
<feature type="compositionally biased region" description="Basic and acidic residues" evidence="6">
    <location>
        <begin position="801"/>
        <end position="814"/>
    </location>
</feature>
<feature type="domain" description="WW" evidence="7">
    <location>
        <begin position="8"/>
        <end position="41"/>
    </location>
</feature>
<dbReference type="CDD" id="cd00201">
    <property type="entry name" value="WW"/>
    <property type="match status" value="2"/>
</dbReference>
<feature type="compositionally biased region" description="Basic and acidic residues" evidence="6">
    <location>
        <begin position="580"/>
        <end position="600"/>
    </location>
</feature>
<feature type="domain" description="FF" evidence="8">
    <location>
        <begin position="222"/>
        <end position="278"/>
    </location>
</feature>
<evidence type="ECO:0000256" key="4">
    <source>
        <dbReference type="ARBA" id="ARBA00023187"/>
    </source>
</evidence>
<keyword evidence="3" id="KW-0677">Repeat</keyword>
<dbReference type="Gene3D" id="2.20.70.10">
    <property type="match status" value="2"/>
</dbReference>
<evidence type="ECO:0000259" key="8">
    <source>
        <dbReference type="PROSITE" id="PS51676"/>
    </source>
</evidence>
<protein>
    <submittedName>
        <fullName evidence="9">Pre-mRNA-processing protein prp40</fullName>
    </submittedName>
</protein>
<evidence type="ECO:0000313" key="9">
    <source>
        <dbReference type="EMBL" id="OLN95896.1"/>
    </source>
</evidence>
<dbReference type="EMBL" id="MPGH01000026">
    <property type="protein sequence ID" value="OLN95896.1"/>
    <property type="molecule type" value="Genomic_DNA"/>
</dbReference>
<dbReference type="FunFam" id="1.10.10.440:FF:000033">
    <property type="entry name" value="Formin binding protein (FNB3)"/>
    <property type="match status" value="1"/>
</dbReference>
<dbReference type="FunFam" id="1.10.10.440:FF:000013">
    <property type="entry name" value="pre-mRNA-processing protein 40A isoform X1"/>
    <property type="match status" value="1"/>
</dbReference>
<evidence type="ECO:0000259" key="7">
    <source>
        <dbReference type="PROSITE" id="PS50020"/>
    </source>
</evidence>
<evidence type="ECO:0000256" key="2">
    <source>
        <dbReference type="ARBA" id="ARBA00022664"/>
    </source>
</evidence>
<dbReference type="GO" id="GO:0071004">
    <property type="term" value="C:U2-type prespliceosome"/>
    <property type="evidence" value="ECO:0007669"/>
    <property type="project" value="TreeGrafter"/>
</dbReference>
<dbReference type="Pfam" id="PF01846">
    <property type="entry name" value="FF"/>
    <property type="match status" value="3"/>
</dbReference>
<dbReference type="STRING" id="708187.A0A1Q8S3B9"/>
<dbReference type="Pfam" id="PF25432">
    <property type="entry name" value="FF_PRPF40A"/>
    <property type="match status" value="1"/>
</dbReference>
<dbReference type="SMART" id="SM00441">
    <property type="entry name" value="FF"/>
    <property type="match status" value="5"/>
</dbReference>
<keyword evidence="10" id="KW-1185">Reference proteome</keyword>
<accession>A0A1Q8S3B9</accession>
<feature type="domain" description="FF" evidence="8">
    <location>
        <begin position="369"/>
        <end position="430"/>
    </location>
</feature>
<dbReference type="Proteomes" id="UP000186583">
    <property type="component" value="Unassembled WGS sequence"/>
</dbReference>
<dbReference type="InterPro" id="IPR002713">
    <property type="entry name" value="FF_domain"/>
</dbReference>
<feature type="domain" description="FF" evidence="8">
    <location>
        <begin position="156"/>
        <end position="210"/>
    </location>
</feature>
<evidence type="ECO:0000256" key="1">
    <source>
        <dbReference type="ARBA" id="ARBA00004123"/>
    </source>
</evidence>
<dbReference type="PROSITE" id="PS51676">
    <property type="entry name" value="FF"/>
    <property type="match status" value="4"/>
</dbReference>
<feature type="domain" description="FF" evidence="8">
    <location>
        <begin position="506"/>
        <end position="562"/>
    </location>
</feature>
<gene>
    <name evidence="9" type="ORF">CCHL11_04999</name>
</gene>
<feature type="region of interest" description="Disordered" evidence="6">
    <location>
        <begin position="488"/>
        <end position="516"/>
    </location>
</feature>
<dbReference type="GO" id="GO:0005685">
    <property type="term" value="C:U1 snRNP"/>
    <property type="evidence" value="ECO:0007669"/>
    <property type="project" value="TreeGrafter"/>
</dbReference>
<feature type="compositionally biased region" description="Basic residues" evidence="6">
    <location>
        <begin position="601"/>
        <end position="610"/>
    </location>
</feature>
<feature type="compositionally biased region" description="Basic and acidic residues" evidence="6">
    <location>
        <begin position="611"/>
        <end position="631"/>
    </location>
</feature>
<feature type="region of interest" description="Disordered" evidence="6">
    <location>
        <begin position="565"/>
        <end position="827"/>
    </location>
</feature>
<dbReference type="InterPro" id="IPR039726">
    <property type="entry name" value="Prp40-like"/>
</dbReference>
<comment type="subcellular location">
    <subcellularLocation>
        <location evidence="1">Nucleus</location>
    </subcellularLocation>
</comment>
<dbReference type="GO" id="GO:0003723">
    <property type="term" value="F:RNA binding"/>
    <property type="evidence" value="ECO:0007669"/>
    <property type="project" value="TreeGrafter"/>
</dbReference>
<dbReference type="Pfam" id="PF00397">
    <property type="entry name" value="WW"/>
    <property type="match status" value="2"/>
</dbReference>
<dbReference type="PANTHER" id="PTHR11864">
    <property type="entry name" value="PRE-MRNA-PROCESSING PROTEIN PRP40"/>
    <property type="match status" value="1"/>
</dbReference>
<dbReference type="InterPro" id="IPR036517">
    <property type="entry name" value="FF_domain_sf"/>
</dbReference>
<evidence type="ECO:0000313" key="10">
    <source>
        <dbReference type="Proteomes" id="UP000186583"/>
    </source>
</evidence>